<organism evidence="1 2">
    <name type="scientific">Pseudomonas veronii 1YdBTEX2</name>
    <dbReference type="NCBI Taxonomy" id="1295141"/>
    <lineage>
        <taxon>Bacteria</taxon>
        <taxon>Pseudomonadati</taxon>
        <taxon>Pseudomonadota</taxon>
        <taxon>Gammaproteobacteria</taxon>
        <taxon>Pseudomonadales</taxon>
        <taxon>Pseudomonadaceae</taxon>
        <taxon>Pseudomonas</taxon>
    </lineage>
</organism>
<gene>
    <name evidence="1" type="ORF">PVE_R1G5856</name>
</gene>
<proteinExistence type="predicted"/>
<reference evidence="2" key="1">
    <citation type="submission" date="2016-07" db="EMBL/GenBank/DDBJ databases">
        <authorList>
            <person name="Florea S."/>
            <person name="Webb J.S."/>
            <person name="Jaromczyk J."/>
            <person name="Schardl C.L."/>
        </authorList>
    </citation>
    <scope>NUCLEOTIDE SEQUENCE [LARGE SCALE GENOMIC DNA]</scope>
    <source>
        <strain evidence="2">1YdBTEX2</strain>
    </source>
</reference>
<sequence>MNIIQNGQILWKVLGNPLGELLQKGLCKRI</sequence>
<evidence type="ECO:0000313" key="2">
    <source>
        <dbReference type="Proteomes" id="UP000245431"/>
    </source>
</evidence>
<dbReference type="EMBL" id="LT599583">
    <property type="protein sequence ID" value="SBW83735.1"/>
    <property type="molecule type" value="Genomic_DNA"/>
</dbReference>
<dbReference type="AlphaFoldDB" id="A0A1D3K668"/>
<name>A0A1D3K668_PSEVE</name>
<evidence type="ECO:0000313" key="1">
    <source>
        <dbReference type="EMBL" id="SBW83735.1"/>
    </source>
</evidence>
<protein>
    <submittedName>
        <fullName evidence="1">Uncharacterized protein</fullName>
    </submittedName>
</protein>
<accession>A0A1D3K668</accession>
<dbReference type="Proteomes" id="UP000245431">
    <property type="component" value="Chromosome PVE_r1"/>
</dbReference>